<dbReference type="EMBL" id="JAADJG010000562">
    <property type="protein sequence ID" value="KAF4443759.1"/>
    <property type="molecule type" value="Genomic_DNA"/>
</dbReference>
<feature type="coiled-coil region" evidence="1">
    <location>
        <begin position="102"/>
        <end position="157"/>
    </location>
</feature>
<accession>A0A8H4NMG8</accession>
<organism evidence="2 3">
    <name type="scientific">Fusarium austroafricanum</name>
    <dbReference type="NCBI Taxonomy" id="2364996"/>
    <lineage>
        <taxon>Eukaryota</taxon>
        <taxon>Fungi</taxon>
        <taxon>Dikarya</taxon>
        <taxon>Ascomycota</taxon>
        <taxon>Pezizomycotina</taxon>
        <taxon>Sordariomycetes</taxon>
        <taxon>Hypocreomycetidae</taxon>
        <taxon>Hypocreales</taxon>
        <taxon>Nectriaceae</taxon>
        <taxon>Fusarium</taxon>
        <taxon>Fusarium concolor species complex</taxon>
    </lineage>
</organism>
<keyword evidence="1" id="KW-0175">Coiled coil</keyword>
<comment type="caution">
    <text evidence="2">The sequence shown here is derived from an EMBL/GenBank/DDBJ whole genome shotgun (WGS) entry which is preliminary data.</text>
</comment>
<evidence type="ECO:0000256" key="1">
    <source>
        <dbReference type="SAM" id="Coils"/>
    </source>
</evidence>
<dbReference type="Proteomes" id="UP000605986">
    <property type="component" value="Unassembled WGS sequence"/>
</dbReference>
<gene>
    <name evidence="2" type="ORF">F53441_11362</name>
</gene>
<evidence type="ECO:0000313" key="3">
    <source>
        <dbReference type="Proteomes" id="UP000605986"/>
    </source>
</evidence>
<name>A0A8H4NMG8_9HYPO</name>
<dbReference type="OrthoDB" id="5080391at2759"/>
<sequence>MKWATSQDNTLLRARQIRRYHDKHQNSGPLPHADKITDADLEFAISLAPFWRLEECEEGELEYPPQWKALPRSLTYMLRNFRKTAPSMTNKGPDRSQLLSDLEVERSVVVALKLQLEETEKQLKVGREAFKKVEDLRDSYLARAEKAEAELERLEGLKE</sequence>
<keyword evidence="3" id="KW-1185">Reference proteome</keyword>
<proteinExistence type="predicted"/>
<protein>
    <submittedName>
        <fullName evidence="2">Uncharacterized protein</fullName>
    </submittedName>
</protein>
<evidence type="ECO:0000313" key="2">
    <source>
        <dbReference type="EMBL" id="KAF4443759.1"/>
    </source>
</evidence>
<reference evidence="2" key="1">
    <citation type="submission" date="2020-01" db="EMBL/GenBank/DDBJ databases">
        <title>Identification and distribution of gene clusters putatively required for synthesis of sphingolipid metabolism inhibitors in phylogenetically diverse species of the filamentous fungus Fusarium.</title>
        <authorList>
            <person name="Kim H.-S."/>
            <person name="Busman M."/>
            <person name="Brown D.W."/>
            <person name="Divon H."/>
            <person name="Uhlig S."/>
            <person name="Proctor R.H."/>
        </authorList>
    </citation>
    <scope>NUCLEOTIDE SEQUENCE</scope>
    <source>
        <strain evidence="2">NRRL 53441</strain>
    </source>
</reference>
<dbReference type="AlphaFoldDB" id="A0A8H4NMG8"/>